<evidence type="ECO:0000256" key="1">
    <source>
        <dbReference type="SAM" id="Coils"/>
    </source>
</evidence>
<proteinExistence type="predicted"/>
<dbReference type="Gramene" id="Solyc01g066203.1.1">
    <property type="protein sequence ID" value="Solyc01g066203.1.1"/>
    <property type="gene ID" value="Solyc01g066203.1"/>
</dbReference>
<dbReference type="Proteomes" id="UP000004994">
    <property type="component" value="Chromosome 1"/>
</dbReference>
<feature type="coiled-coil region" evidence="1">
    <location>
        <begin position="73"/>
        <end position="100"/>
    </location>
</feature>
<organism evidence="2">
    <name type="scientific">Solanum lycopersicum</name>
    <name type="common">Tomato</name>
    <name type="synonym">Lycopersicon esculentum</name>
    <dbReference type="NCBI Taxonomy" id="4081"/>
    <lineage>
        <taxon>Eukaryota</taxon>
        <taxon>Viridiplantae</taxon>
        <taxon>Streptophyta</taxon>
        <taxon>Embryophyta</taxon>
        <taxon>Tracheophyta</taxon>
        <taxon>Spermatophyta</taxon>
        <taxon>Magnoliopsida</taxon>
        <taxon>eudicotyledons</taxon>
        <taxon>Gunneridae</taxon>
        <taxon>Pentapetalae</taxon>
        <taxon>asterids</taxon>
        <taxon>lamiids</taxon>
        <taxon>Solanales</taxon>
        <taxon>Solanaceae</taxon>
        <taxon>Solanoideae</taxon>
        <taxon>Solaneae</taxon>
        <taxon>Solanum</taxon>
        <taxon>Solanum subgen. Lycopersicon</taxon>
    </lineage>
</organism>
<sequence length="126" mass="14566">MTFRGVDSRIPCLHNLRLLTLAQMLHTQQSDSLLDEVNKVQLQRGLDEWRQTHSTSEAHSTSSSDITSIWINVAQSSKEMEAMRRQISKLTERLQLSEVNFSKVRKFMEKHMVETDESEGTDSDEE</sequence>
<dbReference type="AlphaFoldDB" id="A0A3Q7EF55"/>
<keyword evidence="1" id="KW-0175">Coiled coil</keyword>
<reference evidence="2" key="2">
    <citation type="submission" date="2019-01" db="UniProtKB">
        <authorList>
            <consortium name="EnsemblPlants"/>
        </authorList>
    </citation>
    <scope>IDENTIFICATION</scope>
    <source>
        <strain evidence="2">cv. Heinz 1706</strain>
    </source>
</reference>
<name>A0A3Q7EF55_SOLLC</name>
<reference evidence="2" key="1">
    <citation type="journal article" date="2012" name="Nature">
        <title>The tomato genome sequence provides insights into fleshy fruit evolution.</title>
        <authorList>
            <consortium name="Tomato Genome Consortium"/>
        </authorList>
    </citation>
    <scope>NUCLEOTIDE SEQUENCE [LARGE SCALE GENOMIC DNA]</scope>
    <source>
        <strain evidence="2">cv. Heinz 1706</strain>
    </source>
</reference>
<dbReference type="EnsemblPlants" id="Solyc01g066203.1.1">
    <property type="protein sequence ID" value="Solyc01g066203.1.1"/>
    <property type="gene ID" value="Solyc01g066203.1"/>
</dbReference>
<keyword evidence="3" id="KW-1185">Reference proteome</keyword>
<dbReference type="InParanoid" id="A0A3Q7EF55"/>
<accession>A0A3Q7EF55</accession>
<evidence type="ECO:0000313" key="2">
    <source>
        <dbReference type="EnsemblPlants" id="Solyc01g066203.1.1"/>
    </source>
</evidence>
<evidence type="ECO:0000313" key="3">
    <source>
        <dbReference type="Proteomes" id="UP000004994"/>
    </source>
</evidence>
<protein>
    <submittedName>
        <fullName evidence="2">Uncharacterized protein</fullName>
    </submittedName>
</protein>